<reference evidence="1 2" key="1">
    <citation type="submission" date="2020-04" db="EMBL/GenBank/DDBJ databases">
        <title>Sphingobium sp. AR-3-1 isolated from Arctic soil.</title>
        <authorList>
            <person name="Dahal R.H."/>
            <person name="Chaudhary D.K."/>
        </authorList>
    </citation>
    <scope>NUCLEOTIDE SEQUENCE [LARGE SCALE GENOMIC DNA]</scope>
    <source>
        <strain evidence="1 2">AR-3-1</strain>
    </source>
</reference>
<dbReference type="EMBL" id="JABBFV010000001">
    <property type="protein sequence ID" value="NML08951.1"/>
    <property type="molecule type" value="Genomic_DNA"/>
</dbReference>
<sequence length="47" mass="4861">MEKATFCCGTDAEKDSASGGFVAAHVTTMGADGQTPWGILLRDDEAV</sequence>
<dbReference type="Proteomes" id="UP000519023">
    <property type="component" value="Unassembled WGS sequence"/>
</dbReference>
<dbReference type="AlphaFoldDB" id="A0A7X9ZRW9"/>
<evidence type="ECO:0000313" key="2">
    <source>
        <dbReference type="Proteomes" id="UP000519023"/>
    </source>
</evidence>
<protein>
    <submittedName>
        <fullName evidence="1">Uncharacterized protein</fullName>
    </submittedName>
</protein>
<keyword evidence="2" id="KW-1185">Reference proteome</keyword>
<name>A0A7X9ZRW9_9SPHN</name>
<gene>
    <name evidence="1" type="ORF">HHL08_02125</name>
</gene>
<comment type="caution">
    <text evidence="1">The sequence shown here is derived from an EMBL/GenBank/DDBJ whole genome shotgun (WGS) entry which is preliminary data.</text>
</comment>
<accession>A0A7X9ZRW9</accession>
<dbReference type="RefSeq" id="WP_169570814.1">
    <property type="nucleotide sequence ID" value="NZ_JABBFV010000001.1"/>
</dbReference>
<organism evidence="1 2">
    <name type="scientific">Sphingobium psychrophilum</name>
    <dbReference type="NCBI Taxonomy" id="2728834"/>
    <lineage>
        <taxon>Bacteria</taxon>
        <taxon>Pseudomonadati</taxon>
        <taxon>Pseudomonadota</taxon>
        <taxon>Alphaproteobacteria</taxon>
        <taxon>Sphingomonadales</taxon>
        <taxon>Sphingomonadaceae</taxon>
        <taxon>Sphingobium</taxon>
    </lineage>
</organism>
<evidence type="ECO:0000313" key="1">
    <source>
        <dbReference type="EMBL" id="NML08951.1"/>
    </source>
</evidence>
<proteinExistence type="predicted"/>